<organism evidence="1">
    <name type="scientific">marine sediment metagenome</name>
    <dbReference type="NCBI Taxonomy" id="412755"/>
    <lineage>
        <taxon>unclassified sequences</taxon>
        <taxon>metagenomes</taxon>
        <taxon>ecological metagenomes</taxon>
    </lineage>
</organism>
<feature type="non-terminal residue" evidence="1">
    <location>
        <position position="1"/>
    </location>
</feature>
<accession>A0A0F8XFI7</accession>
<evidence type="ECO:0000313" key="1">
    <source>
        <dbReference type="EMBL" id="KKK67643.1"/>
    </source>
</evidence>
<protein>
    <submittedName>
        <fullName evidence="1">Uncharacterized protein</fullName>
    </submittedName>
</protein>
<sequence>DYGKKETFGVWNGYTEDDYLSHSRSRYSWHQCVCGKNVGIPQDGKAECWHCERKWIHSRHSDQIYPLTTYAEMDIDIAQRAESGDDIGCYVCDGKLIRTFVADENSLMEKTYICEWCESKYTAFVIDGIEELSLVDNDYTETSDGCDRRVYIGCLTSTQSDNRVCNECLGLFRLCRGCNEWFGVLTGSNNIFCPQCTKDRAREKVCKFCAKKIIGKVWTQADSHDGEVRFICVPCITRRFFQCDECEGMYEKMFSRPSGEIVLCPNCNVKRIKNKRKEKDHGTDN</sequence>
<dbReference type="EMBL" id="LAZR01059510">
    <property type="protein sequence ID" value="KKK67643.1"/>
    <property type="molecule type" value="Genomic_DNA"/>
</dbReference>
<name>A0A0F8XFI7_9ZZZZ</name>
<comment type="caution">
    <text evidence="1">The sequence shown here is derived from an EMBL/GenBank/DDBJ whole genome shotgun (WGS) entry which is preliminary data.</text>
</comment>
<reference evidence="1" key="1">
    <citation type="journal article" date="2015" name="Nature">
        <title>Complex archaea that bridge the gap between prokaryotes and eukaryotes.</title>
        <authorList>
            <person name="Spang A."/>
            <person name="Saw J.H."/>
            <person name="Jorgensen S.L."/>
            <person name="Zaremba-Niedzwiedzka K."/>
            <person name="Martijn J."/>
            <person name="Lind A.E."/>
            <person name="van Eijk R."/>
            <person name="Schleper C."/>
            <person name="Guy L."/>
            <person name="Ettema T.J."/>
        </authorList>
    </citation>
    <scope>NUCLEOTIDE SEQUENCE</scope>
</reference>
<gene>
    <name evidence="1" type="ORF">LCGC14_2952030</name>
</gene>
<proteinExistence type="predicted"/>
<dbReference type="AlphaFoldDB" id="A0A0F8XFI7"/>